<evidence type="ECO:0000313" key="8">
    <source>
        <dbReference type="EMBL" id="NML14885.1"/>
    </source>
</evidence>
<dbReference type="InterPro" id="IPR010809">
    <property type="entry name" value="FliD_C"/>
</dbReference>
<dbReference type="EMBL" id="JABBFW010000004">
    <property type="protein sequence ID" value="NML14885.1"/>
    <property type="molecule type" value="Genomic_DNA"/>
</dbReference>
<evidence type="ECO:0000313" key="9">
    <source>
        <dbReference type="Proteomes" id="UP000574067"/>
    </source>
</evidence>
<dbReference type="GO" id="GO:0009421">
    <property type="term" value="C:bacterial-type flagellum filament cap"/>
    <property type="evidence" value="ECO:0007669"/>
    <property type="project" value="InterPro"/>
</dbReference>
<evidence type="ECO:0000259" key="7">
    <source>
        <dbReference type="Pfam" id="PF07195"/>
    </source>
</evidence>
<keyword evidence="9" id="KW-1185">Reference proteome</keyword>
<comment type="caution">
    <text evidence="8">The sequence shown here is derived from an EMBL/GenBank/DDBJ whole genome shotgun (WGS) entry which is preliminary data.</text>
</comment>
<dbReference type="GO" id="GO:0005576">
    <property type="term" value="C:extracellular region"/>
    <property type="evidence" value="ECO:0007669"/>
    <property type="project" value="UniProtKB-SubCell"/>
</dbReference>
<keyword evidence="3 5" id="KW-0175">Coiled coil</keyword>
<comment type="similarity">
    <text evidence="1 5">Belongs to the FliD family.</text>
</comment>
<organism evidence="8 9">
    <name type="scientific">Azohydromonas caseinilytica</name>
    <dbReference type="NCBI Taxonomy" id="2728836"/>
    <lineage>
        <taxon>Bacteria</taxon>
        <taxon>Pseudomonadati</taxon>
        <taxon>Pseudomonadota</taxon>
        <taxon>Betaproteobacteria</taxon>
        <taxon>Burkholderiales</taxon>
        <taxon>Sphaerotilaceae</taxon>
        <taxon>Azohydromonas</taxon>
    </lineage>
</organism>
<gene>
    <name evidence="8" type="primary">fliD</name>
    <name evidence="8" type="ORF">HHL10_07840</name>
</gene>
<dbReference type="InterPro" id="IPR003481">
    <property type="entry name" value="FliD_N"/>
</dbReference>
<dbReference type="AlphaFoldDB" id="A0A848F840"/>
<protein>
    <recommendedName>
        <fullName evidence="5">Flagellar hook-associated protein 2</fullName>
        <shortName evidence="5">HAP2</shortName>
    </recommendedName>
    <alternativeName>
        <fullName evidence="5">Flagellar cap protein</fullName>
    </alternativeName>
</protein>
<feature type="domain" description="Flagellar hook-associated protein 2 C-terminal" evidence="7">
    <location>
        <begin position="220"/>
        <end position="444"/>
    </location>
</feature>
<comment type="subcellular location">
    <subcellularLocation>
        <location evidence="5">Secreted</location>
    </subcellularLocation>
    <subcellularLocation>
        <location evidence="5">Bacterial flagellum</location>
    </subcellularLocation>
</comment>
<evidence type="ECO:0000256" key="4">
    <source>
        <dbReference type="ARBA" id="ARBA00023143"/>
    </source>
</evidence>
<dbReference type="Pfam" id="PF07195">
    <property type="entry name" value="FliD_C"/>
    <property type="match status" value="1"/>
</dbReference>
<feature type="coiled-coil region" evidence="5">
    <location>
        <begin position="400"/>
        <end position="434"/>
    </location>
</feature>
<keyword evidence="4 5" id="KW-0975">Bacterial flagellum</keyword>
<dbReference type="RefSeq" id="WP_169159794.1">
    <property type="nucleotide sequence ID" value="NZ_JABBFW010000004.1"/>
</dbReference>
<evidence type="ECO:0000256" key="2">
    <source>
        <dbReference type="ARBA" id="ARBA00011255"/>
    </source>
</evidence>
<feature type="domain" description="Flagellar hook-associated protein 2 N-terminal" evidence="6">
    <location>
        <begin position="10"/>
        <end position="106"/>
    </location>
</feature>
<dbReference type="InterPro" id="IPR040026">
    <property type="entry name" value="FliD"/>
</dbReference>
<keyword evidence="8" id="KW-0966">Cell projection</keyword>
<accession>A0A848F840</accession>
<name>A0A848F840_9BURK</name>
<dbReference type="GO" id="GO:0071973">
    <property type="term" value="P:bacterial-type flagellum-dependent cell motility"/>
    <property type="evidence" value="ECO:0007669"/>
    <property type="project" value="TreeGrafter"/>
</dbReference>
<comment type="function">
    <text evidence="5">Required for morphogenesis and for the elongation of the flagellar filament by facilitating polymerization of the flagellin monomers at the tip of growing filament. Forms a capping structure, which prevents flagellin subunits (transported through the central channel of the flagellum) from leaking out without polymerization at the distal end.</text>
</comment>
<proteinExistence type="inferred from homology"/>
<keyword evidence="8" id="KW-0282">Flagellum</keyword>
<dbReference type="PANTHER" id="PTHR30288">
    <property type="entry name" value="FLAGELLAR CAP/ASSEMBLY PROTEIN FLID"/>
    <property type="match status" value="1"/>
</dbReference>
<reference evidence="8 9" key="1">
    <citation type="submission" date="2020-04" db="EMBL/GenBank/DDBJ databases">
        <title>Azohydromonas sp. isolated from soil.</title>
        <authorList>
            <person name="Dahal R.H."/>
        </authorList>
    </citation>
    <scope>NUCLEOTIDE SEQUENCE [LARGE SCALE GENOMIC DNA]</scope>
    <source>
        <strain evidence="8 9">G-1-1-14</strain>
    </source>
</reference>
<dbReference type="Proteomes" id="UP000574067">
    <property type="component" value="Unassembled WGS sequence"/>
</dbReference>
<dbReference type="GO" id="GO:0007155">
    <property type="term" value="P:cell adhesion"/>
    <property type="evidence" value="ECO:0007669"/>
    <property type="project" value="InterPro"/>
</dbReference>
<evidence type="ECO:0000256" key="1">
    <source>
        <dbReference type="ARBA" id="ARBA00009764"/>
    </source>
</evidence>
<keyword evidence="8" id="KW-0969">Cilium</keyword>
<dbReference type="Pfam" id="PF02465">
    <property type="entry name" value="FliD_N"/>
    <property type="match status" value="1"/>
</dbReference>
<sequence length="461" mass="48329">MAISSTGIGSGLDVSSIMSQLVTLERKPIATLQTAATKIQTQISAYGKVQSLVSTLRDTAAALGSSSLWKQTSATSSDTTTVSAATTGSAAAGEYTVAVSSIARAQTLYSRALSSAVGAGTMTIQIVQEYGPPPVLKDGTSALDLTFTDPGTTVEQVRDRINAAGIGVTASVVRDATGAARLALTSQSTGLGSRIMVTGDFADFNYQPGLVGGMTQAQAAQNAQFTINGVPAESGSNQVSNAMDGLSLILVKEGTAKVTLSNDETAQKKAIDDFVAAYNALNNYLAEQTKYDAGTKKAGNLQGDSAAMRLRSELRSLAQSSSGLSTAFKTLSSVGLEMQKDGTLKANSTRLAEALKQPTELGKLFTSSDAVTVSNNGFGVRFRQLGDTVTGTDGFLTSRTDSLQGKLKRNQTEQERLEERVVRWQTRLEKQYQALDAKMGSINALSSYVSQQVAQWNKSTG</sequence>
<dbReference type="GO" id="GO:0009424">
    <property type="term" value="C:bacterial-type flagellum hook"/>
    <property type="evidence" value="ECO:0007669"/>
    <property type="project" value="UniProtKB-UniRule"/>
</dbReference>
<evidence type="ECO:0000259" key="6">
    <source>
        <dbReference type="Pfam" id="PF02465"/>
    </source>
</evidence>
<dbReference type="PANTHER" id="PTHR30288:SF0">
    <property type="entry name" value="FLAGELLAR HOOK-ASSOCIATED PROTEIN 2"/>
    <property type="match status" value="1"/>
</dbReference>
<comment type="subunit">
    <text evidence="2 5">Homopentamer.</text>
</comment>
<evidence type="ECO:0000256" key="3">
    <source>
        <dbReference type="ARBA" id="ARBA00023054"/>
    </source>
</evidence>
<evidence type="ECO:0000256" key="5">
    <source>
        <dbReference type="RuleBase" id="RU362066"/>
    </source>
</evidence>
<keyword evidence="5" id="KW-0964">Secreted</keyword>